<evidence type="ECO:0000313" key="2">
    <source>
        <dbReference type="EMBL" id="MCZ0862732.1"/>
    </source>
</evidence>
<comment type="caution">
    <text evidence="2">The sequence shown here is derived from an EMBL/GenBank/DDBJ whole genome shotgun (WGS) entry which is preliminary data.</text>
</comment>
<evidence type="ECO:0008006" key="4">
    <source>
        <dbReference type="Google" id="ProtNLM"/>
    </source>
</evidence>
<name>A0ABT4ILV9_9EURY</name>
<dbReference type="EMBL" id="JAPTGC010000006">
    <property type="protein sequence ID" value="MCZ0862732.1"/>
    <property type="molecule type" value="Genomic_DNA"/>
</dbReference>
<keyword evidence="3" id="KW-1185">Reference proteome</keyword>
<sequence>MKRKPVIPILLLCIFLLTLPAAAAEDNFPEIQFAAAGSGHTHLPATDLQTKNINELLGAKNIQEIGKQHAVRITLEKQNEIIHAVPQRDNETGTATPTATPTETTTPTTTPTETTTPTTTPTETTTTPTTTPTKTATPVPTPGYITGGDRLPYPQSGSTPTVYPGDTAFVYEQIKIKIRNGDGPGSYATSIAYMTGDANPTPINTIPADANGVINLLDVSVNGYTGAYRIYDGSTWTGSYLYIWMPELSLDAWYAGSTDSVNGQTVAKSSSITYVIDAPKVGPSGIGAVAGIIVTTPVGGKTTMLGTTDLSAININSPRITTPAVPLGAPSLVGGIYQSQAEWTIPAAFANYAKKSNIISFSLGSAETLTITAAADTIIRSNPFTVTIAGNPNTPYIVSIDSTGSSVVPQMIPAQIGITRGDATPQVSVDGVIKTVLIPDIAASDAKSWGVVTTASDGKRIVQYTTNPVNGNPVPEGTYTIRVNSITSYSAATAGAGTNYDTVKIRISVGGLTIATTDSGRSYYMGQEIKLTGTNTDSDTTYLFLTGPNLNAGGVSLDGSGTFSQTPVQSDNTWTYTWDTGSSGLDVGTYTIYAVGSKSDRFQLSGAQYATLSIQLRQPDLSIGTTSLTAAKGDYIHIAGTASGSPAGVAIFIFGTNYYERITTPVDNGRYDYKMYLPESMSSGQYYIIVEHPMYDGKFGVIQITSGDQTILAIPSVNGGTQSSFVVEGPNRLQGSQAANALIRMLDSPYIDDLYTTMKLTVQDPSITITPIGDQEIGTPFTISGTTNLAPNNQLLIEITPASFVPGDKNQQTSASGISGTVTVMAGNPNTWSYPVSGSSLSLDSYTIRVSGIAVSASTSASFSIIASPQIPPATPVPTAATPAPTSSPTEPQPTPLGGTVLILAAAAAGAYAVLRRH</sequence>
<feature type="compositionally biased region" description="Low complexity" evidence="1">
    <location>
        <begin position="877"/>
        <end position="890"/>
    </location>
</feature>
<accession>A0ABT4ILV9</accession>
<feature type="region of interest" description="Disordered" evidence="1">
    <location>
        <begin position="874"/>
        <end position="895"/>
    </location>
</feature>
<gene>
    <name evidence="2" type="ORF">O0S09_05610</name>
</gene>
<reference evidence="2" key="1">
    <citation type="submission" date="2022-12" db="EMBL/GenBank/DDBJ databases">
        <title>Isolation and characterisation of novel Methanocorpusculum spp. from native Australian herbivores indicates the genus is ancestrally host-associated.</title>
        <authorList>
            <person name="Volmer J.G."/>
            <person name="Soo R.M."/>
            <person name="Evans P.N."/>
            <person name="Hoedt E.C."/>
            <person name="Astorga Alsina A.L."/>
            <person name="Woodcroft B.J."/>
            <person name="Tyson G.W."/>
            <person name="Hugenholtz P."/>
            <person name="Morrison M."/>
        </authorList>
    </citation>
    <scope>NUCLEOTIDE SEQUENCE</scope>
    <source>
        <strain evidence="2">CW153</strain>
    </source>
</reference>
<feature type="compositionally biased region" description="Low complexity" evidence="1">
    <location>
        <begin position="92"/>
        <end position="138"/>
    </location>
</feature>
<feature type="region of interest" description="Disordered" evidence="1">
    <location>
        <begin position="84"/>
        <end position="147"/>
    </location>
</feature>
<dbReference type="Proteomes" id="UP001141336">
    <property type="component" value="Unassembled WGS sequence"/>
</dbReference>
<proteinExistence type="predicted"/>
<evidence type="ECO:0000256" key="1">
    <source>
        <dbReference type="SAM" id="MobiDB-lite"/>
    </source>
</evidence>
<organism evidence="2 3">
    <name type="scientific">Methanocorpusculum vombati</name>
    <dbReference type="NCBI Taxonomy" id="3002864"/>
    <lineage>
        <taxon>Archaea</taxon>
        <taxon>Methanobacteriati</taxon>
        <taxon>Methanobacteriota</taxon>
        <taxon>Stenosarchaea group</taxon>
        <taxon>Methanomicrobia</taxon>
        <taxon>Methanomicrobiales</taxon>
        <taxon>Methanocorpusculaceae</taxon>
        <taxon>Methanocorpusculum</taxon>
    </lineage>
</organism>
<dbReference type="RefSeq" id="WP_268922988.1">
    <property type="nucleotide sequence ID" value="NZ_JAPTGC010000006.1"/>
</dbReference>
<evidence type="ECO:0000313" key="3">
    <source>
        <dbReference type="Proteomes" id="UP001141336"/>
    </source>
</evidence>
<protein>
    <recommendedName>
        <fullName evidence="4">DUF3821 domain-containing protein</fullName>
    </recommendedName>
</protein>